<evidence type="ECO:0000313" key="1">
    <source>
        <dbReference type="EMBL" id="CAG8642097.1"/>
    </source>
</evidence>
<proteinExistence type="predicted"/>
<name>A0ACA9NGD6_9GLOM</name>
<comment type="caution">
    <text evidence="1">The sequence shown here is derived from an EMBL/GenBank/DDBJ whole genome shotgun (WGS) entry which is preliminary data.</text>
</comment>
<dbReference type="Proteomes" id="UP000789702">
    <property type="component" value="Unassembled WGS sequence"/>
</dbReference>
<evidence type="ECO:0000313" key="2">
    <source>
        <dbReference type="Proteomes" id="UP000789702"/>
    </source>
</evidence>
<feature type="non-terminal residue" evidence="1">
    <location>
        <position position="1"/>
    </location>
</feature>
<accession>A0ACA9NGD6</accession>
<protein>
    <submittedName>
        <fullName evidence="1">7182_t:CDS:1</fullName>
    </submittedName>
</protein>
<keyword evidence="2" id="KW-1185">Reference proteome</keyword>
<organism evidence="1 2">
    <name type="scientific">Dentiscutata heterogama</name>
    <dbReference type="NCBI Taxonomy" id="1316150"/>
    <lineage>
        <taxon>Eukaryota</taxon>
        <taxon>Fungi</taxon>
        <taxon>Fungi incertae sedis</taxon>
        <taxon>Mucoromycota</taxon>
        <taxon>Glomeromycotina</taxon>
        <taxon>Glomeromycetes</taxon>
        <taxon>Diversisporales</taxon>
        <taxon>Gigasporaceae</taxon>
        <taxon>Dentiscutata</taxon>
    </lineage>
</organism>
<dbReference type="EMBL" id="CAJVPU010014738">
    <property type="protein sequence ID" value="CAG8642097.1"/>
    <property type="molecule type" value="Genomic_DNA"/>
</dbReference>
<reference evidence="1" key="1">
    <citation type="submission" date="2021-06" db="EMBL/GenBank/DDBJ databases">
        <authorList>
            <person name="Kallberg Y."/>
            <person name="Tangrot J."/>
            <person name="Rosling A."/>
        </authorList>
    </citation>
    <scope>NUCLEOTIDE SEQUENCE</scope>
    <source>
        <strain evidence="1">IL203A</strain>
    </source>
</reference>
<gene>
    <name evidence="1" type="ORF">DHETER_LOCUS8891</name>
</gene>
<sequence length="87" mass="10008">ASNQFSYAKGLLERAYIEMKTALKLLSLNKVSEKTASIQDNNNDDDDRFFDKLKTISRQALKLIELDEVTHYLTLDSIGLNDDLIKW</sequence>